<organism evidence="2 3">
    <name type="scientific">Hesseltinella vesiculosa</name>
    <dbReference type="NCBI Taxonomy" id="101127"/>
    <lineage>
        <taxon>Eukaryota</taxon>
        <taxon>Fungi</taxon>
        <taxon>Fungi incertae sedis</taxon>
        <taxon>Mucoromycota</taxon>
        <taxon>Mucoromycotina</taxon>
        <taxon>Mucoromycetes</taxon>
        <taxon>Mucorales</taxon>
        <taxon>Cunninghamellaceae</taxon>
        <taxon>Hesseltinella</taxon>
    </lineage>
</organism>
<sequence length="461" mass="52225">MAAAAAAQTLPKRRIPKLDRSVTRLGFGAYRLSQPRHAEALIYALQQGIDVIDTGANFEQGQSESLIGQVLPNFNRKDITLITKAGYLSKKDVERYDNAQDYIHVQGNSFHGIAPRILQDQLEQSLERMQTNHIDIFLINAPERMLKGKGNVYQQLTDSFRFLDSLVQQKVIGGYGVCSNTLALPDATDHLRLSSILDACDRLDNFVAVQLPFNLYEPNAVQNNLLMDTIEQHDLFVLANRPLNAITPHGVRGLYNHMVSQPTDMADLRDAFERVARLEMDMISELDEERQDQDSVVHASKSFVWGQILSENLQRLGQHHFATRHYLTTQVKPQLQQDLALFCDMYADIPSYVTWANHYQAAMDQLVDALVNYSYMDTLKKNNDLDRIFSALVPWSHYASSCHSPLTVKALQMYLAQDELGCVLTGMRQPEYVDDALLAMKEYQQSPLTAQHLADLSRVLL</sequence>
<dbReference type="SUPFAM" id="SSF51430">
    <property type="entry name" value="NAD(P)-linked oxidoreductase"/>
    <property type="match status" value="1"/>
</dbReference>
<evidence type="ECO:0000313" key="3">
    <source>
        <dbReference type="Proteomes" id="UP000242146"/>
    </source>
</evidence>
<evidence type="ECO:0000259" key="1">
    <source>
        <dbReference type="Pfam" id="PF00248"/>
    </source>
</evidence>
<dbReference type="InterPro" id="IPR023210">
    <property type="entry name" value="NADP_OxRdtase_dom"/>
</dbReference>
<dbReference type="InterPro" id="IPR036812">
    <property type="entry name" value="NAD(P)_OxRdtase_dom_sf"/>
</dbReference>
<dbReference type="Proteomes" id="UP000242146">
    <property type="component" value="Unassembled WGS sequence"/>
</dbReference>
<accession>A0A1X2GNV9</accession>
<name>A0A1X2GNV9_9FUNG</name>
<protein>
    <submittedName>
        <fullName evidence="2">Aldo/keto reductase</fullName>
    </submittedName>
</protein>
<gene>
    <name evidence="2" type="ORF">DM01DRAFT_257650</name>
</gene>
<evidence type="ECO:0000313" key="2">
    <source>
        <dbReference type="EMBL" id="ORX58112.1"/>
    </source>
</evidence>
<dbReference type="STRING" id="101127.A0A1X2GNV9"/>
<dbReference type="Pfam" id="PF00248">
    <property type="entry name" value="Aldo_ket_red"/>
    <property type="match status" value="1"/>
</dbReference>
<dbReference type="OrthoDB" id="48988at2759"/>
<proteinExistence type="predicted"/>
<dbReference type="InterPro" id="IPR053135">
    <property type="entry name" value="AKR2_Oxidoreductase"/>
</dbReference>
<dbReference type="PANTHER" id="PTHR43312">
    <property type="entry name" value="D-THREO-ALDOSE 1-DEHYDROGENASE"/>
    <property type="match status" value="1"/>
</dbReference>
<dbReference type="AlphaFoldDB" id="A0A1X2GNV9"/>
<dbReference type="PANTHER" id="PTHR43312:SF1">
    <property type="entry name" value="NADP-DEPENDENT OXIDOREDUCTASE DOMAIN-CONTAINING PROTEIN"/>
    <property type="match status" value="1"/>
</dbReference>
<comment type="caution">
    <text evidence="2">The sequence shown here is derived from an EMBL/GenBank/DDBJ whole genome shotgun (WGS) entry which is preliminary data.</text>
</comment>
<dbReference type="CDD" id="cd19099">
    <property type="entry name" value="AKR_unchar"/>
    <property type="match status" value="1"/>
</dbReference>
<dbReference type="Gene3D" id="3.20.20.100">
    <property type="entry name" value="NADP-dependent oxidoreductase domain"/>
    <property type="match status" value="1"/>
</dbReference>
<keyword evidence="3" id="KW-1185">Reference proteome</keyword>
<reference evidence="2 3" key="1">
    <citation type="submission" date="2016-07" db="EMBL/GenBank/DDBJ databases">
        <title>Pervasive Adenine N6-methylation of Active Genes in Fungi.</title>
        <authorList>
            <consortium name="DOE Joint Genome Institute"/>
            <person name="Mondo S.J."/>
            <person name="Dannebaum R.O."/>
            <person name="Kuo R.C."/>
            <person name="Labutti K."/>
            <person name="Haridas S."/>
            <person name="Kuo A."/>
            <person name="Salamov A."/>
            <person name="Ahrendt S.R."/>
            <person name="Lipzen A."/>
            <person name="Sullivan W."/>
            <person name="Andreopoulos W.B."/>
            <person name="Clum A."/>
            <person name="Lindquist E."/>
            <person name="Daum C."/>
            <person name="Ramamoorthy G.K."/>
            <person name="Gryganskyi A."/>
            <person name="Culley D."/>
            <person name="Magnuson J.K."/>
            <person name="James T.Y."/>
            <person name="O'Malley M.A."/>
            <person name="Stajich J.E."/>
            <person name="Spatafora J.W."/>
            <person name="Visel A."/>
            <person name="Grigoriev I.V."/>
        </authorList>
    </citation>
    <scope>NUCLEOTIDE SEQUENCE [LARGE SCALE GENOMIC DNA]</scope>
    <source>
        <strain evidence="2 3">NRRL 3301</strain>
    </source>
</reference>
<dbReference type="EMBL" id="MCGT01000007">
    <property type="protein sequence ID" value="ORX58112.1"/>
    <property type="molecule type" value="Genomic_DNA"/>
</dbReference>
<feature type="domain" description="NADP-dependent oxidoreductase" evidence="1">
    <location>
        <begin position="25"/>
        <end position="244"/>
    </location>
</feature>